<accession>A0A0V8RS09</accession>
<dbReference type="AlphaFoldDB" id="A0A0V8RS09"/>
<proteinExistence type="predicted"/>
<protein>
    <submittedName>
        <fullName evidence="2">Sugar-phosphate nucleotidyltransferase</fullName>
    </submittedName>
</protein>
<sequence>MEAVAAILAGGEGRRLRPYTDLIPKPMIPVGPEEKPVLEHIVEWIARHGVRDIVLLVGYKWRYIRNYFRDGAGLGARIRYSVDTPEYRGTGGALLQAYRRGLLRNPTLVWYGDILAALNPLDLLKTHEEKRSHATLAIATRYQVPVGVAEMGEDGRITGLREKPELSINATIGILAVDPSVLDEAEQKLGRNFDIMAGLIPYMIERGYRVYAYIYNGPWIDVGSMERYAKLDPDRLAEILNPENT</sequence>
<dbReference type="InterPro" id="IPR005835">
    <property type="entry name" value="NTP_transferase_dom"/>
</dbReference>
<name>A0A0V8RS09_PYROC</name>
<dbReference type="STRING" id="2309.CF15_08180"/>
<gene>
    <name evidence="2" type="ORF">CF15_08180</name>
</gene>
<dbReference type="InterPro" id="IPR029044">
    <property type="entry name" value="Nucleotide-diphossugar_trans"/>
</dbReference>
<evidence type="ECO:0000313" key="2">
    <source>
        <dbReference type="EMBL" id="KSW10749.1"/>
    </source>
</evidence>
<keyword evidence="3" id="KW-1185">Reference proteome</keyword>
<dbReference type="PANTHER" id="PTHR22572">
    <property type="entry name" value="SUGAR-1-PHOSPHATE GUANYL TRANSFERASE"/>
    <property type="match status" value="1"/>
</dbReference>
<evidence type="ECO:0000259" key="1">
    <source>
        <dbReference type="Pfam" id="PF00483"/>
    </source>
</evidence>
<reference evidence="2 3" key="1">
    <citation type="submission" date="2015-11" db="EMBL/GenBank/DDBJ databases">
        <title>Genome sequence of Pyrodictium occultum PL-19, a marine hyperthermophilic archaeon isolated from Volcano, Italy.</title>
        <authorList>
            <person name="Utturkar S."/>
            <person name="Huber H."/>
            <person name="Leptihn S."/>
            <person name="Brown S."/>
            <person name="Stetter K.O."/>
            <person name="Podar M."/>
        </authorList>
    </citation>
    <scope>NUCLEOTIDE SEQUENCE [LARGE SCALE GENOMIC DNA]</scope>
    <source>
        <strain evidence="2 3">PL-19</strain>
    </source>
</reference>
<dbReference type="CDD" id="cd04181">
    <property type="entry name" value="NTP_transferase"/>
    <property type="match status" value="1"/>
</dbReference>
<dbReference type="InterPro" id="IPR050486">
    <property type="entry name" value="Mannose-1P_guanyltransferase"/>
</dbReference>
<evidence type="ECO:0000313" key="3">
    <source>
        <dbReference type="Proteomes" id="UP000053352"/>
    </source>
</evidence>
<dbReference type="SUPFAM" id="SSF53448">
    <property type="entry name" value="Nucleotide-diphospho-sugar transferases"/>
    <property type="match status" value="1"/>
</dbReference>
<dbReference type="OrthoDB" id="15372at2157"/>
<dbReference type="GO" id="GO:0016740">
    <property type="term" value="F:transferase activity"/>
    <property type="evidence" value="ECO:0007669"/>
    <property type="project" value="UniProtKB-KW"/>
</dbReference>
<organism evidence="2 3">
    <name type="scientific">Pyrodictium occultum</name>
    <dbReference type="NCBI Taxonomy" id="2309"/>
    <lineage>
        <taxon>Archaea</taxon>
        <taxon>Thermoproteota</taxon>
        <taxon>Thermoprotei</taxon>
        <taxon>Desulfurococcales</taxon>
        <taxon>Pyrodictiaceae</taxon>
        <taxon>Pyrodictium</taxon>
    </lineage>
</organism>
<dbReference type="Gene3D" id="3.90.550.10">
    <property type="entry name" value="Spore Coat Polysaccharide Biosynthesis Protein SpsA, Chain A"/>
    <property type="match status" value="1"/>
</dbReference>
<dbReference type="RefSeq" id="WP_058371515.1">
    <property type="nucleotide sequence ID" value="NZ_LNTB01000002.1"/>
</dbReference>
<comment type="caution">
    <text evidence="2">The sequence shown here is derived from an EMBL/GenBank/DDBJ whole genome shotgun (WGS) entry which is preliminary data.</text>
</comment>
<dbReference type="EMBL" id="LNTB01000002">
    <property type="protein sequence ID" value="KSW10749.1"/>
    <property type="molecule type" value="Genomic_DNA"/>
</dbReference>
<keyword evidence="2" id="KW-0808">Transferase</keyword>
<dbReference type="Pfam" id="PF00483">
    <property type="entry name" value="NTP_transferase"/>
    <property type="match status" value="1"/>
</dbReference>
<feature type="domain" description="Nucleotidyl transferase" evidence="1">
    <location>
        <begin position="5"/>
        <end position="232"/>
    </location>
</feature>
<dbReference type="Proteomes" id="UP000053352">
    <property type="component" value="Unassembled WGS sequence"/>
</dbReference>